<dbReference type="Gene3D" id="1.10.10.60">
    <property type="entry name" value="Homeodomain-like"/>
    <property type="match status" value="1"/>
</dbReference>
<dbReference type="AlphaFoldDB" id="A0A8D9E312"/>
<keyword evidence="3" id="KW-0805">Transcription regulation</keyword>
<reference evidence="8" key="1">
    <citation type="submission" date="2021-05" db="EMBL/GenBank/DDBJ databases">
        <authorList>
            <person name="Alioto T."/>
            <person name="Alioto T."/>
            <person name="Gomez Garrido J."/>
        </authorList>
    </citation>
    <scope>NUCLEOTIDE SEQUENCE</scope>
</reference>
<keyword evidence="4" id="KW-0804">Transcription</keyword>
<feature type="domain" description="Myb/SANT-like DNA-binding" evidence="7">
    <location>
        <begin position="50"/>
        <end position="122"/>
    </location>
</feature>
<keyword evidence="6" id="KW-0175">Coiled coil</keyword>
<protein>
    <recommendedName>
        <fullName evidence="2">Regulatory protein zeste</fullName>
    </recommendedName>
</protein>
<sequence>MNNTEREKAKKEAESLLADYLERRKNYQFKNLEKQKKYTTMTKKPYSTPFSHAETKVLVEIISKYSHIVQNLKSDAVTINIKHNAWEKIANHFNACALGVHRSHPTLKNKWKLLKKCARKDALAAKRNSMMPESKATKPLLSEDIFKLVCRTMKSKPSDDQPINVMEDSCGIANDDDDVDDDDFGDFNDNEHDMENGNQSDSSNIVLETVIDGDNDHLDEESQTVTLSLLEPNGLYEADEATTLSNRPTTSNSSREEVFASQAKYYKVLIGKEVRTEQRRAKDHQLGVKKSELELKKMELEMKIMKEKHDNEERRKEERHQIEMERMRGNVLYVHEN</sequence>
<dbReference type="PANTHER" id="PTHR23098">
    <property type="entry name" value="AGAP001331-PA-RELATED"/>
    <property type="match status" value="1"/>
</dbReference>
<evidence type="ECO:0000313" key="8">
    <source>
        <dbReference type="EMBL" id="CAG6738716.1"/>
    </source>
</evidence>
<evidence type="ECO:0000256" key="2">
    <source>
        <dbReference type="ARBA" id="ARBA00016807"/>
    </source>
</evidence>
<organism evidence="8">
    <name type="scientific">Cacopsylla melanoneura</name>
    <dbReference type="NCBI Taxonomy" id="428564"/>
    <lineage>
        <taxon>Eukaryota</taxon>
        <taxon>Metazoa</taxon>
        <taxon>Ecdysozoa</taxon>
        <taxon>Arthropoda</taxon>
        <taxon>Hexapoda</taxon>
        <taxon>Insecta</taxon>
        <taxon>Pterygota</taxon>
        <taxon>Neoptera</taxon>
        <taxon>Paraneoptera</taxon>
        <taxon>Hemiptera</taxon>
        <taxon>Sternorrhyncha</taxon>
        <taxon>Psylloidea</taxon>
        <taxon>Psyllidae</taxon>
        <taxon>Psyllinae</taxon>
        <taxon>Cacopsylla</taxon>
    </lineage>
</organism>
<comment type="subunit">
    <text evidence="1">Self-associates forming complexes of several hundred monomers.</text>
</comment>
<evidence type="ECO:0000256" key="6">
    <source>
        <dbReference type="SAM" id="Coils"/>
    </source>
</evidence>
<evidence type="ECO:0000259" key="7">
    <source>
        <dbReference type="Pfam" id="PF13873"/>
    </source>
</evidence>
<proteinExistence type="predicted"/>
<dbReference type="GO" id="GO:0005634">
    <property type="term" value="C:nucleus"/>
    <property type="evidence" value="ECO:0007669"/>
    <property type="project" value="TreeGrafter"/>
</dbReference>
<evidence type="ECO:0000256" key="4">
    <source>
        <dbReference type="ARBA" id="ARBA00023163"/>
    </source>
</evidence>
<accession>A0A8D9E312</accession>
<evidence type="ECO:0000256" key="3">
    <source>
        <dbReference type="ARBA" id="ARBA00023015"/>
    </source>
</evidence>
<evidence type="ECO:0000256" key="1">
    <source>
        <dbReference type="ARBA" id="ARBA00011764"/>
    </source>
</evidence>
<dbReference type="EMBL" id="HBUF01409309">
    <property type="protein sequence ID" value="CAG6738716.1"/>
    <property type="molecule type" value="Transcribed_RNA"/>
</dbReference>
<name>A0A8D9E312_9HEMI</name>
<evidence type="ECO:0000256" key="5">
    <source>
        <dbReference type="ARBA" id="ARBA00025466"/>
    </source>
</evidence>
<feature type="coiled-coil region" evidence="6">
    <location>
        <begin position="288"/>
        <end position="315"/>
    </location>
</feature>
<dbReference type="Pfam" id="PF13873">
    <property type="entry name" value="Myb_DNA-bind_5"/>
    <property type="match status" value="1"/>
</dbReference>
<comment type="function">
    <text evidence="5">Involved in transvection phenomena (= synapsis-dependent gene expression), where the synaptic pairing of chromosomes carrying genes with which zeste interacts influences the expression of these genes. Zeste binds to DNA and stimulates transcription from a nearby promoter.</text>
</comment>
<dbReference type="InterPro" id="IPR028002">
    <property type="entry name" value="Myb_DNA-bind_5"/>
</dbReference>
<dbReference type="PANTHER" id="PTHR23098:SF16">
    <property type="entry name" value="REGULATORY PROTEIN ZESTE"/>
    <property type="match status" value="1"/>
</dbReference>